<evidence type="ECO:0000313" key="2">
    <source>
        <dbReference type="EMBL" id="MEK8026531.1"/>
    </source>
</evidence>
<evidence type="ECO:0000313" key="3">
    <source>
        <dbReference type="Proteomes" id="UP001368500"/>
    </source>
</evidence>
<organism evidence="2 3">
    <name type="scientific">Pseudaquabacterium rugosum</name>
    <dbReference type="NCBI Taxonomy" id="2984194"/>
    <lineage>
        <taxon>Bacteria</taxon>
        <taxon>Pseudomonadati</taxon>
        <taxon>Pseudomonadota</taxon>
        <taxon>Betaproteobacteria</taxon>
        <taxon>Burkholderiales</taxon>
        <taxon>Sphaerotilaceae</taxon>
        <taxon>Pseudaquabacterium</taxon>
    </lineage>
</organism>
<dbReference type="SUPFAM" id="SSF56935">
    <property type="entry name" value="Porins"/>
    <property type="match status" value="1"/>
</dbReference>
<accession>A0ABU9B9G5</accession>
<sequence length="379" mass="37810">MTRTSIRTLRPAALAAALLALAPASQAAGFKAGDWDLTLGGFVNAYYTSASCSGAVDIGLAGKTLGCGGKSGHTTIGNGLLPNALVATGKTTQDGVDIGVTLMIGSAVSTDSAIGANSGVDVRQGFMTLGNAGMGTFKLGRDYGLFGSTAILSDMTLLGVGAPTRATQQGRVSLGHIGAGYSYLGHYGQFTWSAPAMGPVALSVGVMSPVDGSADAGRSPQLQALATVDVGGGAKAWVGAKTQKFEGATAADDFTMNGVEVGAKATLGGVELLGNLQTGKGLGMLADGDSGDAKQTNWLLQGKVAVAPKLKLGLSLGETTMKDAAAAAFKSNANTTVGAYYNLTTSVTLVGELSRTESKNGAGAKARQNGIALGGIVFF</sequence>
<proteinExistence type="predicted"/>
<comment type="caution">
    <text evidence="2">The sequence shown here is derived from an EMBL/GenBank/DDBJ whole genome shotgun (WGS) entry which is preliminary data.</text>
</comment>
<dbReference type="Proteomes" id="UP001368500">
    <property type="component" value="Unassembled WGS sequence"/>
</dbReference>
<dbReference type="InterPro" id="IPR023614">
    <property type="entry name" value="Porin_dom_sf"/>
</dbReference>
<dbReference type="Gene3D" id="2.40.160.10">
    <property type="entry name" value="Porin"/>
    <property type="match status" value="1"/>
</dbReference>
<protein>
    <submittedName>
        <fullName evidence="2">Porin</fullName>
    </submittedName>
</protein>
<name>A0ABU9B9G5_9BURK</name>
<dbReference type="RefSeq" id="WP_341374314.1">
    <property type="nucleotide sequence ID" value="NZ_JBBUTF010000008.1"/>
</dbReference>
<feature type="signal peptide" evidence="1">
    <location>
        <begin position="1"/>
        <end position="27"/>
    </location>
</feature>
<gene>
    <name evidence="2" type="ORF">AACH11_11225</name>
</gene>
<keyword evidence="1" id="KW-0732">Signal</keyword>
<reference evidence="2 3" key="1">
    <citation type="submission" date="2024-04" db="EMBL/GenBank/DDBJ databases">
        <title>Novel species of the genus Ideonella isolated from streams.</title>
        <authorList>
            <person name="Lu H."/>
        </authorList>
    </citation>
    <scope>NUCLEOTIDE SEQUENCE [LARGE SCALE GENOMIC DNA]</scope>
    <source>
        <strain evidence="2 3">BYS139W</strain>
    </source>
</reference>
<dbReference type="EMBL" id="JBBUTF010000008">
    <property type="protein sequence ID" value="MEK8026531.1"/>
    <property type="molecule type" value="Genomic_DNA"/>
</dbReference>
<keyword evidence="3" id="KW-1185">Reference proteome</keyword>
<evidence type="ECO:0000256" key="1">
    <source>
        <dbReference type="SAM" id="SignalP"/>
    </source>
</evidence>
<feature type="chain" id="PRO_5046198648" evidence="1">
    <location>
        <begin position="28"/>
        <end position="379"/>
    </location>
</feature>